<proteinExistence type="predicted"/>
<organism evidence="1 2">
    <name type="scientific">Hypothenemus hampei</name>
    <name type="common">Coffee berry borer</name>
    <dbReference type="NCBI Taxonomy" id="57062"/>
    <lineage>
        <taxon>Eukaryota</taxon>
        <taxon>Metazoa</taxon>
        <taxon>Ecdysozoa</taxon>
        <taxon>Arthropoda</taxon>
        <taxon>Hexapoda</taxon>
        <taxon>Insecta</taxon>
        <taxon>Pterygota</taxon>
        <taxon>Neoptera</taxon>
        <taxon>Endopterygota</taxon>
        <taxon>Coleoptera</taxon>
        <taxon>Polyphaga</taxon>
        <taxon>Cucujiformia</taxon>
        <taxon>Curculionidae</taxon>
        <taxon>Scolytinae</taxon>
        <taxon>Hypothenemus</taxon>
    </lineage>
</organism>
<protein>
    <submittedName>
        <fullName evidence="1">Uncharacterized protein</fullName>
    </submittedName>
</protein>
<keyword evidence="2" id="KW-1185">Reference proteome</keyword>
<dbReference type="EMBL" id="JBDJPC010000001">
    <property type="protein sequence ID" value="KAL1516407.1"/>
    <property type="molecule type" value="Genomic_DNA"/>
</dbReference>
<name>A0ABD1FBD9_HYPHA</name>
<reference evidence="1 2" key="1">
    <citation type="submission" date="2024-05" db="EMBL/GenBank/DDBJ databases">
        <title>Genetic variation in Jamaican populations of the coffee berry borer (Hypothenemus hampei).</title>
        <authorList>
            <person name="Errbii M."/>
            <person name="Myrie A."/>
        </authorList>
    </citation>
    <scope>NUCLEOTIDE SEQUENCE [LARGE SCALE GENOMIC DNA]</scope>
    <source>
        <strain evidence="1">JA-Hopewell-2020-01-JO</strain>
        <tissue evidence="1">Whole body</tissue>
    </source>
</reference>
<comment type="caution">
    <text evidence="1">The sequence shown here is derived from an EMBL/GenBank/DDBJ whole genome shotgun (WGS) entry which is preliminary data.</text>
</comment>
<gene>
    <name evidence="1" type="ORF">ABEB36_000325</name>
</gene>
<dbReference type="AlphaFoldDB" id="A0ABD1FBD9"/>
<dbReference type="Proteomes" id="UP001566132">
    <property type="component" value="Unassembled WGS sequence"/>
</dbReference>
<sequence>METINKISKKQGIIGEELDKLLANLRKTSASRKTEEYLQKNYASAHELWAQAKTNHETLTNLLNEETKNASYFTTQYFEQIRRVFNEIAAYISAPTESPHIERIPSPRIIHGDPRIKNSDDLGENHNPHERKVQQCQLREQLIRIEEFSETIDEIKSELQLMKPKSRYQWLMKEIEKQWENISQLNIAIRTNETEFQHQYFTTKIFERVRSNYRKITEKSPNP</sequence>
<evidence type="ECO:0000313" key="1">
    <source>
        <dbReference type="EMBL" id="KAL1516407.1"/>
    </source>
</evidence>
<evidence type="ECO:0000313" key="2">
    <source>
        <dbReference type="Proteomes" id="UP001566132"/>
    </source>
</evidence>
<accession>A0ABD1FBD9</accession>